<sequence>MKAVIVSLVSIIILIGIGLGVTHVINPDLIEATMNKFNKTKVLTIHDAYKDPSDASTLEEELYVHYDGAVVPLFFSESDLSRLHSLDKITFGNSDLTEVEGKLKDALNAYPQKPYLLASNSEGKNLCFMTALDDRDSSSKGPFYYQSSKCKIGFENFKALIEPIIPREEILDSAYKYKEFYNQKQDVEQIADETLYEYYFNVYAGIDASLQAMRKGEGLTDIVHYLDQKEKNVDAPAYIVSDFDRPFTMRLIREVQAGNIPLEVDTLTAFKITYESLKGSVPHYTVLSAIMNQKEIEDRGNFARETVLQSDEFKTIKSIN</sequence>
<gene>
    <name evidence="1" type="ORF">F0M16_07935</name>
</gene>
<protein>
    <submittedName>
        <fullName evidence="1">Uncharacterized protein</fullName>
    </submittedName>
</protein>
<reference evidence="1 2" key="1">
    <citation type="submission" date="2019-09" db="EMBL/GenBank/DDBJ databases">
        <authorList>
            <person name="Kritzky A."/>
            <person name="Schelkanova E.Y."/>
            <person name="Alkhova Z.V."/>
            <person name="Smirnova N.I."/>
        </authorList>
    </citation>
    <scope>NUCLEOTIDE SEQUENCE [LARGE SCALE GENOMIC DNA]</scope>
    <source>
        <strain evidence="1 2">M1526</strain>
    </source>
</reference>
<evidence type="ECO:0000313" key="2">
    <source>
        <dbReference type="Proteomes" id="UP000323225"/>
    </source>
</evidence>
<comment type="caution">
    <text evidence="1">The sequence shown here is derived from an EMBL/GenBank/DDBJ whole genome shotgun (WGS) entry which is preliminary data.</text>
</comment>
<name>A0A5B1C6H6_VIBCL</name>
<dbReference type="AlphaFoldDB" id="A0A5B1C6H6"/>
<dbReference type="Proteomes" id="UP000323225">
    <property type="component" value="Unassembled WGS sequence"/>
</dbReference>
<evidence type="ECO:0000313" key="1">
    <source>
        <dbReference type="EMBL" id="KAA1255139.1"/>
    </source>
</evidence>
<dbReference type="EMBL" id="VUAA01000007">
    <property type="protein sequence ID" value="KAA1255139.1"/>
    <property type="molecule type" value="Genomic_DNA"/>
</dbReference>
<proteinExistence type="predicted"/>
<organism evidence="1 2">
    <name type="scientific">Vibrio cholerae</name>
    <dbReference type="NCBI Taxonomy" id="666"/>
    <lineage>
        <taxon>Bacteria</taxon>
        <taxon>Pseudomonadati</taxon>
        <taxon>Pseudomonadota</taxon>
        <taxon>Gammaproteobacteria</taxon>
        <taxon>Vibrionales</taxon>
        <taxon>Vibrionaceae</taxon>
        <taxon>Vibrio</taxon>
    </lineage>
</organism>
<accession>A0A5B1C6H6</accession>